<dbReference type="InterPro" id="IPR001714">
    <property type="entry name" value="Pept_M24_MAP"/>
</dbReference>
<keyword evidence="5 6" id="KW-0378">Hydrolase</keyword>
<comment type="function">
    <text evidence="1 6">Removes the N-terminal methionine from nascent proteins. The N-terminal methionine is often cleaved when the second residue in the primary sequence is small and uncharged (Met-Ala-, Cys, Gly, Pro, Ser, Thr, or Val). Requires deformylation of the N(alpha)-formylated initiator methionine before it can be hydrolyzed.</text>
</comment>
<gene>
    <name evidence="6 9" type="primary">map</name>
    <name evidence="9" type="ORF">JL106_09775</name>
</gene>
<feature type="binding site" evidence="6">
    <location>
        <position position="107"/>
    </location>
    <ligand>
        <name>a divalent metal cation</name>
        <dbReference type="ChEBI" id="CHEBI:60240"/>
        <label>1</label>
    </ligand>
</feature>
<keyword evidence="4 6" id="KW-0479">Metal-binding</keyword>
<dbReference type="Proteomes" id="UP000663792">
    <property type="component" value="Unassembled WGS sequence"/>
</dbReference>
<feature type="binding site" evidence="6">
    <location>
        <position position="90"/>
    </location>
    <ligand>
        <name>substrate</name>
    </ligand>
</feature>
<feature type="binding site" evidence="6">
    <location>
        <position position="215"/>
    </location>
    <ligand>
        <name>a divalent metal cation</name>
        <dbReference type="ChEBI" id="CHEBI:60240"/>
        <label>2</label>
        <note>catalytic</note>
    </ligand>
</feature>
<evidence type="ECO:0000256" key="4">
    <source>
        <dbReference type="ARBA" id="ARBA00022723"/>
    </source>
</evidence>
<feature type="binding site" evidence="6">
    <location>
        <position position="182"/>
    </location>
    <ligand>
        <name>a divalent metal cation</name>
        <dbReference type="ChEBI" id="CHEBI:60240"/>
        <label>2</label>
        <note>catalytic</note>
    </ligand>
</feature>
<evidence type="ECO:0000259" key="8">
    <source>
        <dbReference type="Pfam" id="PF00557"/>
    </source>
</evidence>
<dbReference type="GO" id="GO:0005829">
    <property type="term" value="C:cytosol"/>
    <property type="evidence" value="ECO:0007669"/>
    <property type="project" value="TreeGrafter"/>
</dbReference>
<dbReference type="PANTHER" id="PTHR43330">
    <property type="entry name" value="METHIONINE AMINOPEPTIDASE"/>
    <property type="match status" value="1"/>
</dbReference>
<feature type="binding site" evidence="6">
    <location>
        <position position="247"/>
    </location>
    <ligand>
        <name>a divalent metal cation</name>
        <dbReference type="ChEBI" id="CHEBI:60240"/>
        <label>2</label>
        <note>catalytic</note>
    </ligand>
</feature>
<organism evidence="9 10">
    <name type="scientific">Nakamurella leprariae</name>
    <dbReference type="NCBI Taxonomy" id="2803911"/>
    <lineage>
        <taxon>Bacteria</taxon>
        <taxon>Bacillati</taxon>
        <taxon>Actinomycetota</taxon>
        <taxon>Actinomycetes</taxon>
        <taxon>Nakamurellales</taxon>
        <taxon>Nakamurellaceae</taxon>
        <taxon>Nakamurella</taxon>
    </lineage>
</organism>
<comment type="similarity">
    <text evidence="6">Belongs to the peptidase M24A family. Methionine aminopeptidase type 1 subfamily.</text>
</comment>
<dbReference type="PRINTS" id="PR00599">
    <property type="entry name" value="MAPEPTIDASE"/>
</dbReference>
<keyword evidence="2 6" id="KW-0031">Aminopeptidase</keyword>
<keyword evidence="3 6" id="KW-0645">Protease</keyword>
<protein>
    <recommendedName>
        <fullName evidence="6 7">Methionine aminopeptidase</fullName>
        <shortName evidence="6">MAP</shortName>
        <shortName evidence="6">MetAP</shortName>
        <ecNumber evidence="6 7">3.4.11.18</ecNumber>
    </recommendedName>
    <alternativeName>
        <fullName evidence="6">Peptidase M</fullName>
    </alternativeName>
</protein>
<feature type="binding site" evidence="6">
    <location>
        <position position="247"/>
    </location>
    <ligand>
        <name>a divalent metal cation</name>
        <dbReference type="ChEBI" id="CHEBI:60240"/>
        <label>1</label>
    </ligand>
</feature>
<dbReference type="AlphaFoldDB" id="A0A938Y836"/>
<feature type="domain" description="Peptidase M24" evidence="8">
    <location>
        <begin position="15"/>
        <end position="254"/>
    </location>
</feature>
<feature type="binding site" evidence="6">
    <location>
        <position position="118"/>
    </location>
    <ligand>
        <name>a divalent metal cation</name>
        <dbReference type="ChEBI" id="CHEBI:60240"/>
        <label>2</label>
        <note>catalytic</note>
    </ligand>
</feature>
<evidence type="ECO:0000256" key="5">
    <source>
        <dbReference type="ARBA" id="ARBA00022801"/>
    </source>
</evidence>
<dbReference type="GO" id="GO:0004239">
    <property type="term" value="F:initiator methionyl aminopeptidase activity"/>
    <property type="evidence" value="ECO:0007669"/>
    <property type="project" value="UniProtKB-UniRule"/>
</dbReference>
<dbReference type="SUPFAM" id="SSF55920">
    <property type="entry name" value="Creatinase/aminopeptidase"/>
    <property type="match status" value="1"/>
</dbReference>
<evidence type="ECO:0000256" key="6">
    <source>
        <dbReference type="HAMAP-Rule" id="MF_01974"/>
    </source>
</evidence>
<feature type="binding site" evidence="6">
    <location>
        <position position="189"/>
    </location>
    <ligand>
        <name>substrate</name>
    </ligand>
</feature>
<dbReference type="Gene3D" id="3.90.230.10">
    <property type="entry name" value="Creatinase/methionine aminopeptidase superfamily"/>
    <property type="match status" value="1"/>
</dbReference>
<evidence type="ECO:0000256" key="7">
    <source>
        <dbReference type="RuleBase" id="RU003653"/>
    </source>
</evidence>
<dbReference type="GO" id="GO:0070006">
    <property type="term" value="F:metalloaminopeptidase activity"/>
    <property type="evidence" value="ECO:0007669"/>
    <property type="project" value="UniProtKB-UniRule"/>
</dbReference>
<dbReference type="GO" id="GO:0006508">
    <property type="term" value="P:proteolysis"/>
    <property type="evidence" value="ECO:0007669"/>
    <property type="project" value="UniProtKB-KW"/>
</dbReference>
<dbReference type="InterPro" id="IPR036005">
    <property type="entry name" value="Creatinase/aminopeptidase-like"/>
</dbReference>
<accession>A0A938Y836</accession>
<dbReference type="EC" id="3.4.11.18" evidence="6 7"/>
<comment type="catalytic activity">
    <reaction evidence="6 7">
        <text>Release of N-terminal amino acids, preferentially methionine, from peptides and arylamides.</text>
        <dbReference type="EC" id="3.4.11.18"/>
    </reaction>
</comment>
<comment type="subunit">
    <text evidence="6">Monomer.</text>
</comment>
<evidence type="ECO:0000313" key="10">
    <source>
        <dbReference type="Proteomes" id="UP000663792"/>
    </source>
</evidence>
<dbReference type="InterPro" id="IPR002467">
    <property type="entry name" value="Pept_M24A_MAP1"/>
</dbReference>
<dbReference type="Pfam" id="PF00557">
    <property type="entry name" value="Peptidase_M24"/>
    <property type="match status" value="1"/>
</dbReference>
<reference evidence="9" key="1">
    <citation type="submission" date="2021-01" db="EMBL/GenBank/DDBJ databases">
        <title>YIM 132084 draft genome.</title>
        <authorList>
            <person name="An D."/>
        </authorList>
    </citation>
    <scope>NUCLEOTIDE SEQUENCE</scope>
    <source>
        <strain evidence="9">YIM 132084</strain>
    </source>
</reference>
<comment type="caution">
    <text evidence="9">The sequence shown here is derived from an EMBL/GenBank/DDBJ whole genome shotgun (WGS) entry which is preliminary data.</text>
</comment>
<proteinExistence type="inferred from homology"/>
<dbReference type="InterPro" id="IPR000994">
    <property type="entry name" value="Pept_M24"/>
</dbReference>
<dbReference type="HAMAP" id="MF_01974">
    <property type="entry name" value="MetAP_1"/>
    <property type="match status" value="1"/>
</dbReference>
<comment type="cofactor">
    <cofactor evidence="6">
        <name>Co(2+)</name>
        <dbReference type="ChEBI" id="CHEBI:48828"/>
    </cofactor>
    <cofactor evidence="6">
        <name>Zn(2+)</name>
        <dbReference type="ChEBI" id="CHEBI:29105"/>
    </cofactor>
    <cofactor evidence="6">
        <name>Mn(2+)</name>
        <dbReference type="ChEBI" id="CHEBI:29035"/>
    </cofactor>
    <cofactor evidence="6">
        <name>Fe(2+)</name>
        <dbReference type="ChEBI" id="CHEBI:29033"/>
    </cofactor>
    <text evidence="6">Binds 2 divalent metal cations per subunit. Has a high-affinity and a low affinity metal-binding site. The true nature of the physiological cofactor is under debate. The enzyme is active with cobalt, zinc, manganese or divalent iron ions. Most likely, methionine aminopeptidases function as mononuclear Fe(2+)-metalloproteases under physiological conditions, and the catalytically relevant metal-binding site has been assigned to the histidine-containing high-affinity site.</text>
</comment>
<evidence type="ECO:0000256" key="1">
    <source>
        <dbReference type="ARBA" id="ARBA00002521"/>
    </source>
</evidence>
<evidence type="ECO:0000256" key="3">
    <source>
        <dbReference type="ARBA" id="ARBA00022670"/>
    </source>
</evidence>
<feature type="binding site" evidence="6">
    <location>
        <position position="118"/>
    </location>
    <ligand>
        <name>a divalent metal cation</name>
        <dbReference type="ChEBI" id="CHEBI:60240"/>
        <label>1</label>
    </ligand>
</feature>
<evidence type="ECO:0000313" key="9">
    <source>
        <dbReference type="EMBL" id="MBM9467565.1"/>
    </source>
</evidence>
<name>A0A938Y836_9ACTN</name>
<dbReference type="GO" id="GO:0046872">
    <property type="term" value="F:metal ion binding"/>
    <property type="evidence" value="ECO:0007669"/>
    <property type="project" value="UniProtKB-UniRule"/>
</dbReference>
<dbReference type="EMBL" id="JAERWK010000012">
    <property type="protein sequence ID" value="MBM9467565.1"/>
    <property type="molecule type" value="Genomic_DNA"/>
</dbReference>
<dbReference type="PANTHER" id="PTHR43330:SF27">
    <property type="entry name" value="METHIONINE AMINOPEPTIDASE"/>
    <property type="match status" value="1"/>
</dbReference>
<evidence type="ECO:0000256" key="2">
    <source>
        <dbReference type="ARBA" id="ARBA00022438"/>
    </source>
</evidence>
<keyword evidence="10" id="KW-1185">Reference proteome</keyword>
<dbReference type="NCBIfam" id="TIGR00500">
    <property type="entry name" value="met_pdase_I"/>
    <property type="match status" value="1"/>
</dbReference>
<sequence length="263" mass="27051">MPELVELRTPGEIDAMAAAGSVVAACLQACRETAETSLDAGVTALALDAAAAQVIADRGAESCYIGYHPGWAPSPYPAVTCISVNDVVVHAIPDGRRLEPGDLVSVDIAVTVDGWAADAAISFVLGADPDPRLLAMIDTASRALDAGIDAMRRGNQLGDVSAAIGQVARAGGYGLLKGHGGHGIGREMHAAPHVANEGRRHRGLELRSGLVLALEPMLHLGGKDDYRHLPDGWGVATADGSMACHVEHTVAVTDAGPRVLTVA</sequence>